<dbReference type="GeneID" id="63865006"/>
<dbReference type="OrthoDB" id="10553115at2759"/>
<evidence type="ECO:0000313" key="1">
    <source>
        <dbReference type="EMBL" id="RAK70861.1"/>
    </source>
</evidence>
<keyword evidence="2" id="KW-1185">Reference proteome</keyword>
<reference evidence="1 2" key="1">
    <citation type="submission" date="2018-02" db="EMBL/GenBank/DDBJ databases">
        <title>The genomes of Aspergillus section Nigri reveals drivers in fungal speciation.</title>
        <authorList>
            <consortium name="DOE Joint Genome Institute"/>
            <person name="Vesth T.C."/>
            <person name="Nybo J."/>
            <person name="Theobald S."/>
            <person name="Brandl J."/>
            <person name="Frisvad J.C."/>
            <person name="Nielsen K.F."/>
            <person name="Lyhne E.K."/>
            <person name="Kogle M.E."/>
            <person name="Kuo A."/>
            <person name="Riley R."/>
            <person name="Clum A."/>
            <person name="Nolan M."/>
            <person name="Lipzen A."/>
            <person name="Salamov A."/>
            <person name="Henrissat B."/>
            <person name="Wiebenga A."/>
            <person name="De vries R.P."/>
            <person name="Grigoriev I.V."/>
            <person name="Mortensen U.H."/>
            <person name="Andersen M.R."/>
            <person name="Baker S.E."/>
        </authorList>
    </citation>
    <scope>NUCLEOTIDE SEQUENCE [LARGE SCALE GENOMIC DNA]</scope>
    <source>
        <strain evidence="1 2">CBS 313.89</strain>
    </source>
</reference>
<sequence>MRRLYILGSRSLWSCSSQGEGDTRRSFPEYLLYGLLPPVSLSLSLSPGDTRWLHISLTSYFTLFSDYVNYLFGGDPVQIKKGGTCRRHQQLIEICLRISTVTESIIRPRYCIRSDFPSPRRPLRSWSSPKLDLSPTLLGSCFMFKISAFGRKPPRNIVGCTCPSPFWENVHLRDSLGGEIALPWIDPSPESVHAYLT</sequence>
<evidence type="ECO:0000313" key="2">
    <source>
        <dbReference type="Proteomes" id="UP000249789"/>
    </source>
</evidence>
<name>A0A8G1VT98_9EURO</name>
<accession>A0A8G1VT98</accession>
<dbReference type="Proteomes" id="UP000249789">
    <property type="component" value="Unassembled WGS sequence"/>
</dbReference>
<proteinExistence type="predicted"/>
<gene>
    <name evidence="1" type="ORF">BO72DRAFT_48131</name>
</gene>
<dbReference type="RefSeq" id="XP_040794873.1">
    <property type="nucleotide sequence ID" value="XM_040947673.1"/>
</dbReference>
<organism evidence="1 2">
    <name type="scientific">Aspergillus fijiensis CBS 313.89</name>
    <dbReference type="NCBI Taxonomy" id="1448319"/>
    <lineage>
        <taxon>Eukaryota</taxon>
        <taxon>Fungi</taxon>
        <taxon>Dikarya</taxon>
        <taxon>Ascomycota</taxon>
        <taxon>Pezizomycotina</taxon>
        <taxon>Eurotiomycetes</taxon>
        <taxon>Eurotiomycetidae</taxon>
        <taxon>Eurotiales</taxon>
        <taxon>Aspergillaceae</taxon>
        <taxon>Aspergillus</taxon>
    </lineage>
</organism>
<dbReference type="AlphaFoldDB" id="A0A8G1VT98"/>
<dbReference type="EMBL" id="KZ824750">
    <property type="protein sequence ID" value="RAK70861.1"/>
    <property type="molecule type" value="Genomic_DNA"/>
</dbReference>
<protein>
    <submittedName>
        <fullName evidence="1">Uncharacterized protein</fullName>
    </submittedName>
</protein>
<dbReference type="VEuPathDB" id="FungiDB:BO72DRAFT_48131"/>